<dbReference type="AlphaFoldDB" id="A0A1I7FBH2"/>
<dbReference type="Proteomes" id="UP000182649">
    <property type="component" value="Unassembled WGS sequence"/>
</dbReference>
<accession>A0A1I7FBH2</accession>
<proteinExistence type="predicted"/>
<dbReference type="RefSeq" id="WP_074972372.1">
    <property type="nucleotide sequence ID" value="NZ_FPBZ01000001.1"/>
</dbReference>
<name>A0A1I7FBH2_9PROT</name>
<evidence type="ECO:0000313" key="1">
    <source>
        <dbReference type="EMBL" id="SFU33416.1"/>
    </source>
</evidence>
<gene>
    <name evidence="1" type="ORF">SAMN05216417_101311</name>
</gene>
<evidence type="ECO:0000313" key="2">
    <source>
        <dbReference type="Proteomes" id="UP000182649"/>
    </source>
</evidence>
<dbReference type="EMBL" id="FPBZ01000001">
    <property type="protein sequence ID" value="SFU33416.1"/>
    <property type="molecule type" value="Genomic_DNA"/>
</dbReference>
<reference evidence="2" key="1">
    <citation type="submission" date="2016-10" db="EMBL/GenBank/DDBJ databases">
        <authorList>
            <person name="Varghese N."/>
            <person name="Submissions S."/>
        </authorList>
    </citation>
    <scope>NUCLEOTIDE SEQUENCE [LARGE SCALE GENOMIC DNA]</scope>
    <source>
        <strain evidence="2">Nl14</strain>
    </source>
</reference>
<organism evidence="1 2">
    <name type="scientific">Nitrosospira multiformis</name>
    <dbReference type="NCBI Taxonomy" id="1231"/>
    <lineage>
        <taxon>Bacteria</taxon>
        <taxon>Pseudomonadati</taxon>
        <taxon>Pseudomonadota</taxon>
        <taxon>Betaproteobacteria</taxon>
        <taxon>Nitrosomonadales</taxon>
        <taxon>Nitrosomonadaceae</taxon>
        <taxon>Nitrosospira</taxon>
    </lineage>
</organism>
<sequence>MRTVIFSAQGGEIFGDGNESFGAIPMLLHLDVFNQVPIRSPCLQAVADRHPATLSSQTRRMAVQKSGAIRHRMAWQRTDQQQNDPRQNICFLHTLLTTAAEGWVSDIALKKSGYPLSRV</sequence>
<protein>
    <submittedName>
        <fullName evidence="1">Uncharacterized protein</fullName>
    </submittedName>
</protein>